<feature type="domain" description="Metallo-beta-lactamase" evidence="3">
    <location>
        <begin position="57"/>
        <end position="237"/>
    </location>
</feature>
<accession>A0AAE4B3Z9</accession>
<dbReference type="AlphaFoldDB" id="A0AAE4B3Z9"/>
<protein>
    <submittedName>
        <fullName evidence="4">Quinoprotein relay system zinc metallohydrolase 1</fullName>
    </submittedName>
</protein>
<reference evidence="4" key="2">
    <citation type="submission" date="2023-02" db="EMBL/GenBank/DDBJ databases">
        <title>'Rhodoalgimonas zhirmunskyi' gen. nov., isolated from a red alga.</title>
        <authorList>
            <person name="Nedashkovskaya O.I."/>
            <person name="Otstavnykh N.Y."/>
            <person name="Bystritskaya E.P."/>
            <person name="Balabanova L.A."/>
            <person name="Isaeva M.P."/>
        </authorList>
    </citation>
    <scope>NUCLEOTIDE SEQUENCE</scope>
    <source>
        <strain evidence="4">KCTC 52189</strain>
    </source>
</reference>
<comment type="caution">
    <text evidence="4">The sequence shown here is derived from an EMBL/GenBank/DDBJ whole genome shotgun (WGS) entry which is preliminary data.</text>
</comment>
<feature type="signal peptide" evidence="2">
    <location>
        <begin position="1"/>
        <end position="23"/>
    </location>
</feature>
<gene>
    <name evidence="4" type="ORF">NO357_07410</name>
</gene>
<dbReference type="RefSeq" id="WP_306734991.1">
    <property type="nucleotide sequence ID" value="NZ_JANHAX010000002.1"/>
</dbReference>
<dbReference type="InterPro" id="IPR036866">
    <property type="entry name" value="RibonucZ/Hydroxyglut_hydro"/>
</dbReference>
<dbReference type="EMBL" id="JANHAX010000002">
    <property type="protein sequence ID" value="MDQ2089722.1"/>
    <property type="molecule type" value="Genomic_DNA"/>
</dbReference>
<organism evidence="4 5">
    <name type="scientific">Marimonas arenosa</name>
    <dbReference type="NCBI Taxonomy" id="1795305"/>
    <lineage>
        <taxon>Bacteria</taxon>
        <taxon>Pseudomonadati</taxon>
        <taxon>Pseudomonadota</taxon>
        <taxon>Alphaproteobacteria</taxon>
        <taxon>Rhodobacterales</taxon>
        <taxon>Paracoccaceae</taxon>
        <taxon>Marimonas</taxon>
    </lineage>
</organism>
<dbReference type="GO" id="GO:0017001">
    <property type="term" value="P:antibiotic catabolic process"/>
    <property type="evidence" value="ECO:0007669"/>
    <property type="project" value="UniProtKB-ARBA"/>
</dbReference>
<comment type="similarity">
    <text evidence="1">Belongs to the metallo-beta-lactamase superfamily. Class-B beta-lactamase family.</text>
</comment>
<dbReference type="Pfam" id="PF00753">
    <property type="entry name" value="Lactamase_B"/>
    <property type="match status" value="1"/>
</dbReference>
<dbReference type="SUPFAM" id="SSF56281">
    <property type="entry name" value="Metallo-hydrolase/oxidoreductase"/>
    <property type="match status" value="1"/>
</dbReference>
<sequence length="313" mass="33438">MPSRRAALGFLAASVALPQHVFAQPLSYDLRPVPVLPGIWMIEGATEYFSMQNGGAIVNCALLQGETGLILIDSGSSRRYGEALNTAIRKLDLRGVSAVVNTHHHPDHFFGNQVFADKPILALGQTGALARAEGDSFSDNMYRLLGDWMRGTEPVAPNTVLDPGEVMIDGRSFTALGLSGHTAADLALIDAETGLLITGDLAFLDRAPTTPHADLAQWQTSLDALVAIGAPAILPGHGPLDRTGASLTQTRDYLIWLNETLTKAAQNGQSMVEIMDVALPAEFAGMGAQPQEFYRSVSHLYSGIERAVLPRAN</sequence>
<dbReference type="Proteomes" id="UP001226762">
    <property type="component" value="Unassembled WGS sequence"/>
</dbReference>
<dbReference type="InterPro" id="IPR030811">
    <property type="entry name" value="SoxH-rel_PQQ_1"/>
</dbReference>
<keyword evidence="5" id="KW-1185">Reference proteome</keyword>
<feature type="chain" id="PRO_5041948568" evidence="2">
    <location>
        <begin position="24"/>
        <end position="313"/>
    </location>
</feature>
<dbReference type="SMART" id="SM00849">
    <property type="entry name" value="Lactamase_B"/>
    <property type="match status" value="1"/>
</dbReference>
<dbReference type="CDD" id="cd16282">
    <property type="entry name" value="metallo-hydrolase-like_MBL-fold"/>
    <property type="match status" value="1"/>
</dbReference>
<evidence type="ECO:0000259" key="3">
    <source>
        <dbReference type="SMART" id="SM00849"/>
    </source>
</evidence>
<proteinExistence type="inferred from homology"/>
<dbReference type="InterPro" id="IPR050855">
    <property type="entry name" value="NDM-1-like"/>
</dbReference>
<dbReference type="InterPro" id="IPR001279">
    <property type="entry name" value="Metallo-B-lactamas"/>
</dbReference>
<dbReference type="Gene3D" id="3.60.15.10">
    <property type="entry name" value="Ribonuclease Z/Hydroxyacylglutathione hydrolase-like"/>
    <property type="match status" value="1"/>
</dbReference>
<dbReference type="NCBIfam" id="TIGR04558">
    <property type="entry name" value="SoxH_rel_PQQ_1"/>
    <property type="match status" value="1"/>
</dbReference>
<dbReference type="PANTHER" id="PTHR42951:SF4">
    <property type="entry name" value="ACYL-COENZYME A THIOESTERASE MBLAC2"/>
    <property type="match status" value="1"/>
</dbReference>
<evidence type="ECO:0000313" key="5">
    <source>
        <dbReference type="Proteomes" id="UP001226762"/>
    </source>
</evidence>
<dbReference type="PANTHER" id="PTHR42951">
    <property type="entry name" value="METALLO-BETA-LACTAMASE DOMAIN-CONTAINING"/>
    <property type="match status" value="1"/>
</dbReference>
<evidence type="ECO:0000313" key="4">
    <source>
        <dbReference type="EMBL" id="MDQ2089722.1"/>
    </source>
</evidence>
<name>A0AAE4B3Z9_9RHOB</name>
<evidence type="ECO:0000256" key="1">
    <source>
        <dbReference type="ARBA" id="ARBA00005250"/>
    </source>
</evidence>
<evidence type="ECO:0000256" key="2">
    <source>
        <dbReference type="SAM" id="SignalP"/>
    </source>
</evidence>
<reference evidence="4" key="1">
    <citation type="submission" date="2022-07" db="EMBL/GenBank/DDBJ databases">
        <authorList>
            <person name="Otstavnykh N."/>
            <person name="Isaeva M."/>
            <person name="Bystritskaya E."/>
        </authorList>
    </citation>
    <scope>NUCLEOTIDE SEQUENCE</scope>
    <source>
        <strain evidence="4">KCTC 52189</strain>
    </source>
</reference>
<keyword evidence="2" id="KW-0732">Signal</keyword>